<keyword evidence="3 10" id="KW-0963">Cytoplasm</keyword>
<feature type="binding site" evidence="11">
    <location>
        <position position="29"/>
    </location>
    <ligand>
        <name>L-threonine</name>
        <dbReference type="ChEBI" id="CHEBI:57926"/>
    </ligand>
</feature>
<name>A0AAU9D0P7_9LACO</name>
<dbReference type="AlphaFoldDB" id="A0AAU9D0P7"/>
<dbReference type="GO" id="GO:0008033">
    <property type="term" value="P:tRNA processing"/>
    <property type="evidence" value="ECO:0007669"/>
    <property type="project" value="UniProtKB-KW"/>
</dbReference>
<keyword evidence="14" id="KW-1185">Reference proteome</keyword>
<gene>
    <name evidence="13" type="ORF">XA3_07070</name>
</gene>
<dbReference type="GO" id="GO:0000049">
    <property type="term" value="F:tRNA binding"/>
    <property type="evidence" value="ECO:0007669"/>
    <property type="project" value="TreeGrafter"/>
</dbReference>
<feature type="binding site" evidence="11">
    <location>
        <position position="189"/>
    </location>
    <ligand>
        <name>ATP</name>
        <dbReference type="ChEBI" id="CHEBI:30616"/>
    </ligand>
</feature>
<evidence type="ECO:0000256" key="2">
    <source>
        <dbReference type="ARBA" id="ARBA00007663"/>
    </source>
</evidence>
<dbReference type="InterPro" id="IPR006070">
    <property type="entry name" value="Sua5-like_dom"/>
</dbReference>
<comment type="similarity">
    <text evidence="2 10">Belongs to the SUA5 family.</text>
</comment>
<dbReference type="PANTHER" id="PTHR17490">
    <property type="entry name" value="SUA5"/>
    <property type="match status" value="1"/>
</dbReference>
<feature type="domain" description="YrdC-like" evidence="12">
    <location>
        <begin position="7"/>
        <end position="193"/>
    </location>
</feature>
<dbReference type="NCBIfam" id="TIGR00057">
    <property type="entry name" value="L-threonylcarbamoyladenylate synthase"/>
    <property type="match status" value="1"/>
</dbReference>
<dbReference type="InterPro" id="IPR017945">
    <property type="entry name" value="DHBP_synth_RibB-like_a/b_dom"/>
</dbReference>
<keyword evidence="6 10" id="KW-0548">Nucleotidyltransferase</keyword>
<feature type="binding site" evidence="11">
    <location>
        <position position="117"/>
    </location>
    <ligand>
        <name>L-threonine</name>
        <dbReference type="ChEBI" id="CHEBI:57926"/>
    </ligand>
</feature>
<dbReference type="KEGG" id="xap:XA3_07070"/>
<dbReference type="GO" id="GO:0005737">
    <property type="term" value="C:cytoplasm"/>
    <property type="evidence" value="ECO:0007669"/>
    <property type="project" value="UniProtKB-SubCell"/>
</dbReference>
<evidence type="ECO:0000256" key="1">
    <source>
        <dbReference type="ARBA" id="ARBA00004496"/>
    </source>
</evidence>
<reference evidence="13 14" key="1">
    <citation type="journal article" date="2023" name="Microbiol. Spectr.">
        <title>Symbiosis of Carpenter Bees with Uncharacterized Lactic Acid Bacteria Showing NAD Auxotrophy.</title>
        <authorList>
            <person name="Kawasaki S."/>
            <person name="Ozawa K."/>
            <person name="Mori T."/>
            <person name="Yamamoto A."/>
            <person name="Ito M."/>
            <person name="Ohkuma M."/>
            <person name="Sakamoto M."/>
            <person name="Matsutani M."/>
        </authorList>
    </citation>
    <scope>NUCLEOTIDE SEQUENCE [LARGE SCALE GENOMIC DNA]</scope>
    <source>
        <strain evidence="13 14">XA3</strain>
    </source>
</reference>
<dbReference type="InterPro" id="IPR010923">
    <property type="entry name" value="T(6)A37_SUA5"/>
</dbReference>
<keyword evidence="5 10" id="KW-0819">tRNA processing</keyword>
<evidence type="ECO:0000256" key="6">
    <source>
        <dbReference type="ARBA" id="ARBA00022695"/>
    </source>
</evidence>
<protein>
    <recommendedName>
        <fullName evidence="10">Threonylcarbamoyl-AMP synthase</fullName>
        <shortName evidence="10">TC-AMP synthase</shortName>
        <ecNumber evidence="10">2.7.7.87</ecNumber>
    </recommendedName>
    <alternativeName>
        <fullName evidence="10">L-threonylcarbamoyladenylate synthase</fullName>
    </alternativeName>
</protein>
<keyword evidence="8 10" id="KW-0067">ATP-binding</keyword>
<dbReference type="PROSITE" id="PS51163">
    <property type="entry name" value="YRDC"/>
    <property type="match status" value="1"/>
</dbReference>
<evidence type="ECO:0000256" key="3">
    <source>
        <dbReference type="ARBA" id="ARBA00022490"/>
    </source>
</evidence>
<evidence type="ECO:0000256" key="10">
    <source>
        <dbReference type="PIRNR" id="PIRNR004930"/>
    </source>
</evidence>
<comment type="catalytic activity">
    <reaction evidence="9 10">
        <text>L-threonine + hydrogencarbonate + ATP = L-threonylcarbamoyladenylate + diphosphate + H2O</text>
        <dbReference type="Rhea" id="RHEA:36407"/>
        <dbReference type="ChEBI" id="CHEBI:15377"/>
        <dbReference type="ChEBI" id="CHEBI:17544"/>
        <dbReference type="ChEBI" id="CHEBI:30616"/>
        <dbReference type="ChEBI" id="CHEBI:33019"/>
        <dbReference type="ChEBI" id="CHEBI:57926"/>
        <dbReference type="ChEBI" id="CHEBI:73682"/>
        <dbReference type="EC" id="2.7.7.87"/>
    </reaction>
</comment>
<evidence type="ECO:0000313" key="13">
    <source>
        <dbReference type="EMBL" id="BDR58266.1"/>
    </source>
</evidence>
<evidence type="ECO:0000256" key="5">
    <source>
        <dbReference type="ARBA" id="ARBA00022694"/>
    </source>
</evidence>
<dbReference type="InterPro" id="IPR050156">
    <property type="entry name" value="TC-AMP_synthase_SUA5"/>
</dbReference>
<evidence type="ECO:0000256" key="11">
    <source>
        <dbReference type="PIRSR" id="PIRSR004930-1"/>
    </source>
</evidence>
<comment type="subcellular location">
    <subcellularLocation>
        <location evidence="1 10">Cytoplasm</location>
    </subcellularLocation>
</comment>
<comment type="function">
    <text evidence="10">Required for the formation of a threonylcarbamoyl group on adenosine at position 37 (t(6)A37) in tRNAs that read codons beginning with adenine.</text>
</comment>
<dbReference type="Gene3D" id="3.90.870.10">
    <property type="entry name" value="DHBP synthase"/>
    <property type="match status" value="1"/>
</dbReference>
<evidence type="ECO:0000256" key="4">
    <source>
        <dbReference type="ARBA" id="ARBA00022679"/>
    </source>
</evidence>
<evidence type="ECO:0000313" key="14">
    <source>
        <dbReference type="Proteomes" id="UP001321861"/>
    </source>
</evidence>
<dbReference type="GO" id="GO:0003725">
    <property type="term" value="F:double-stranded RNA binding"/>
    <property type="evidence" value="ECO:0007669"/>
    <property type="project" value="UniProtKB-UniRule"/>
</dbReference>
<keyword evidence="4 10" id="KW-0808">Transferase</keyword>
<dbReference type="Pfam" id="PF01300">
    <property type="entry name" value="Sua5_yciO_yrdC"/>
    <property type="match status" value="1"/>
</dbReference>
<dbReference type="EMBL" id="AP026802">
    <property type="protein sequence ID" value="BDR58266.1"/>
    <property type="molecule type" value="Genomic_DNA"/>
</dbReference>
<organism evidence="13 14">
    <name type="scientific">Xylocopilactobacillus apicola</name>
    <dbReference type="NCBI Taxonomy" id="2932184"/>
    <lineage>
        <taxon>Bacteria</taxon>
        <taxon>Bacillati</taxon>
        <taxon>Bacillota</taxon>
        <taxon>Bacilli</taxon>
        <taxon>Lactobacillales</taxon>
        <taxon>Lactobacillaceae</taxon>
        <taxon>Xylocopilactobacillus</taxon>
    </lineage>
</organism>
<feature type="binding site" evidence="11">
    <location>
        <position position="52"/>
    </location>
    <ligand>
        <name>ATP</name>
        <dbReference type="ChEBI" id="CHEBI:30616"/>
    </ligand>
</feature>
<evidence type="ECO:0000259" key="12">
    <source>
        <dbReference type="PROSITE" id="PS51163"/>
    </source>
</evidence>
<evidence type="ECO:0000256" key="8">
    <source>
        <dbReference type="ARBA" id="ARBA00022840"/>
    </source>
</evidence>
<accession>A0AAU9D0P7</accession>
<dbReference type="PIRSF" id="PIRSF004930">
    <property type="entry name" value="Tln_factor_SUA5"/>
    <property type="match status" value="1"/>
</dbReference>
<feature type="binding site" evidence="11">
    <location>
        <position position="138"/>
    </location>
    <ligand>
        <name>ATP</name>
        <dbReference type="ChEBI" id="CHEBI:30616"/>
    </ligand>
</feature>
<proteinExistence type="inferred from homology"/>
<feature type="binding site" evidence="11">
    <location>
        <position position="176"/>
    </location>
    <ligand>
        <name>L-threonine</name>
        <dbReference type="ChEBI" id="CHEBI:57926"/>
    </ligand>
</feature>
<evidence type="ECO:0000256" key="7">
    <source>
        <dbReference type="ARBA" id="ARBA00022741"/>
    </source>
</evidence>
<dbReference type="PANTHER" id="PTHR17490:SF16">
    <property type="entry name" value="THREONYLCARBAMOYL-AMP SYNTHASE"/>
    <property type="match status" value="1"/>
</dbReference>
<dbReference type="Proteomes" id="UP001321861">
    <property type="component" value="Chromosome"/>
</dbReference>
<dbReference type="GO" id="GO:0005524">
    <property type="term" value="F:ATP binding"/>
    <property type="evidence" value="ECO:0007669"/>
    <property type="project" value="UniProtKB-UniRule"/>
</dbReference>
<keyword evidence="7 10" id="KW-0547">Nucleotide-binding</keyword>
<dbReference type="EC" id="2.7.7.87" evidence="10"/>
<dbReference type="RefSeq" id="WP_317636183.1">
    <property type="nucleotide sequence ID" value="NZ_AP026802.1"/>
</dbReference>
<evidence type="ECO:0000256" key="9">
    <source>
        <dbReference type="ARBA" id="ARBA00048366"/>
    </source>
</evidence>
<dbReference type="SUPFAM" id="SSF55821">
    <property type="entry name" value="YrdC/RibB"/>
    <property type="match status" value="1"/>
</dbReference>
<sequence length="302" mass="33624">MTKIYDKTNYKEALQAIKRGALTVYPTETVYGIGSVIHNSISLAKIFVLKKRPRSKPLSLNIASAEMARPFLNFSDYQRYQKIAAKFLPGPLSVIFKTSIESEAAQYFTRKGSISLRMPASGLFLDALRAVGPIAGTSANLSGELSLTDPHDVKAAMKDLAEIILLDGAPEIGVESTILDLTGNPKIFRVGAISVEEISDFLAEPVEIVTDSRRYELRKTLYLYRNSAELNSLIDRVKPDDYLIWGNNFGFAGKYLPQSPLAELFSTLKKIDQDSKISVIFAEETNDDLYNRKLGELAQKWE</sequence>
<dbReference type="GO" id="GO:0061710">
    <property type="term" value="F:L-threonylcarbamoyladenylate synthase"/>
    <property type="evidence" value="ECO:0007669"/>
    <property type="project" value="UniProtKB-EC"/>
</dbReference>
<feature type="binding site" evidence="11">
    <location>
        <position position="146"/>
    </location>
    <ligand>
        <name>ATP</name>
        <dbReference type="ChEBI" id="CHEBI:30616"/>
    </ligand>
</feature>
<dbReference type="GO" id="GO:0006450">
    <property type="term" value="P:regulation of translational fidelity"/>
    <property type="evidence" value="ECO:0007669"/>
    <property type="project" value="TreeGrafter"/>
</dbReference>